<reference evidence="3 4" key="1">
    <citation type="submission" date="2020-08" db="EMBL/GenBank/DDBJ databases">
        <title>Genomic Encyclopedia of Type Strains, Phase IV (KMG-V): Genome sequencing to study the core and pangenomes of soil and plant-associated prokaryotes.</title>
        <authorList>
            <person name="Whitman W."/>
        </authorList>
    </citation>
    <scope>NUCLEOTIDE SEQUENCE [LARGE SCALE GENOMIC DNA]</scope>
    <source>
        <strain evidence="3 4">SEMIA 4034</strain>
    </source>
</reference>
<proteinExistence type="inferred from homology"/>
<dbReference type="PANTHER" id="PTHR30537:SF5">
    <property type="entry name" value="HTH-TYPE TRANSCRIPTIONAL ACTIVATOR TTDR-RELATED"/>
    <property type="match status" value="1"/>
</dbReference>
<dbReference type="PANTHER" id="PTHR30537">
    <property type="entry name" value="HTH-TYPE TRANSCRIPTIONAL REGULATOR"/>
    <property type="match status" value="1"/>
</dbReference>
<evidence type="ECO:0000256" key="1">
    <source>
        <dbReference type="ARBA" id="ARBA00009437"/>
    </source>
</evidence>
<accession>A0A7W8XC59</accession>
<sequence length="142" mass="15876">MRKLDRTRCVLVASPSLVERSGGLNCVDELADQPTLAMISWVSFHTRELIGPNDDERVIRQQPRLTCRSMTAILDAARAGLGFGLLLESACEADLQAGRLVRVLPEWQSEESEFYIVFTTARGMPPAVKVPIDFLVEKSRHH</sequence>
<evidence type="ECO:0000259" key="2">
    <source>
        <dbReference type="Pfam" id="PF03466"/>
    </source>
</evidence>
<protein>
    <submittedName>
        <fullName evidence="3">DNA-binding transcriptional LysR family regulator</fullName>
    </submittedName>
</protein>
<dbReference type="GO" id="GO:0043565">
    <property type="term" value="F:sequence-specific DNA binding"/>
    <property type="evidence" value="ECO:0007669"/>
    <property type="project" value="TreeGrafter"/>
</dbReference>
<dbReference type="InterPro" id="IPR058163">
    <property type="entry name" value="LysR-type_TF_proteobact-type"/>
</dbReference>
<evidence type="ECO:0000313" key="3">
    <source>
        <dbReference type="EMBL" id="MBB5558574.1"/>
    </source>
</evidence>
<dbReference type="GO" id="GO:0003700">
    <property type="term" value="F:DNA-binding transcription factor activity"/>
    <property type="evidence" value="ECO:0007669"/>
    <property type="project" value="TreeGrafter"/>
</dbReference>
<feature type="domain" description="LysR substrate-binding" evidence="2">
    <location>
        <begin position="2"/>
        <end position="138"/>
    </location>
</feature>
<organism evidence="3 4">
    <name type="scientific">Rhizobium lentis</name>
    <dbReference type="NCBI Taxonomy" id="1138194"/>
    <lineage>
        <taxon>Bacteria</taxon>
        <taxon>Pseudomonadati</taxon>
        <taxon>Pseudomonadota</taxon>
        <taxon>Alphaproteobacteria</taxon>
        <taxon>Hyphomicrobiales</taxon>
        <taxon>Rhizobiaceae</taxon>
        <taxon>Rhizobium/Agrobacterium group</taxon>
        <taxon>Rhizobium</taxon>
    </lineage>
</organism>
<gene>
    <name evidence="3" type="ORF">GGI59_000201</name>
</gene>
<dbReference type="Gene3D" id="3.40.190.290">
    <property type="match status" value="1"/>
</dbReference>
<comment type="similarity">
    <text evidence="1">Belongs to the LysR transcriptional regulatory family.</text>
</comment>
<dbReference type="Proteomes" id="UP000528824">
    <property type="component" value="Unassembled WGS sequence"/>
</dbReference>
<keyword evidence="3" id="KW-0238">DNA-binding</keyword>
<dbReference type="EMBL" id="JACHBC010000001">
    <property type="protein sequence ID" value="MBB5558574.1"/>
    <property type="molecule type" value="Genomic_DNA"/>
</dbReference>
<dbReference type="AlphaFoldDB" id="A0A7W8XC59"/>
<dbReference type="GO" id="GO:0006351">
    <property type="term" value="P:DNA-templated transcription"/>
    <property type="evidence" value="ECO:0007669"/>
    <property type="project" value="TreeGrafter"/>
</dbReference>
<name>A0A7W8XC59_9HYPH</name>
<dbReference type="SUPFAM" id="SSF53850">
    <property type="entry name" value="Periplasmic binding protein-like II"/>
    <property type="match status" value="1"/>
</dbReference>
<comment type="caution">
    <text evidence="3">The sequence shown here is derived from an EMBL/GenBank/DDBJ whole genome shotgun (WGS) entry which is preliminary data.</text>
</comment>
<evidence type="ECO:0000313" key="4">
    <source>
        <dbReference type="Proteomes" id="UP000528824"/>
    </source>
</evidence>
<keyword evidence="4" id="KW-1185">Reference proteome</keyword>
<dbReference type="InterPro" id="IPR005119">
    <property type="entry name" value="LysR_subst-bd"/>
</dbReference>
<dbReference type="Pfam" id="PF03466">
    <property type="entry name" value="LysR_substrate"/>
    <property type="match status" value="1"/>
</dbReference>